<dbReference type="RefSeq" id="WP_121094075.1">
    <property type="nucleotide sequence ID" value="NZ_UIHC01000010.1"/>
</dbReference>
<organism evidence="2 3">
    <name type="scientific">Roseinatronobacter ekhonensis</name>
    <dbReference type="NCBI Taxonomy" id="254356"/>
    <lineage>
        <taxon>Bacteria</taxon>
        <taxon>Pseudomonadati</taxon>
        <taxon>Pseudomonadota</taxon>
        <taxon>Alphaproteobacteria</taxon>
        <taxon>Rhodobacterales</taxon>
        <taxon>Paracoccaceae</taxon>
        <taxon>Roseinatronobacter</taxon>
    </lineage>
</organism>
<evidence type="ECO:0000313" key="2">
    <source>
        <dbReference type="EMBL" id="SUZ31709.1"/>
    </source>
</evidence>
<dbReference type="InterPro" id="IPR028973">
    <property type="entry name" value="PhnB-like"/>
</dbReference>
<protein>
    <recommendedName>
        <fullName evidence="1">PhnB-like domain-containing protein</fullName>
    </recommendedName>
</protein>
<evidence type="ECO:0000259" key="1">
    <source>
        <dbReference type="Pfam" id="PF06983"/>
    </source>
</evidence>
<dbReference type="AlphaFoldDB" id="A0A3B0MQ04"/>
<accession>A0A3B0MQ04</accession>
<dbReference type="OrthoDB" id="9795306at2"/>
<proteinExistence type="predicted"/>
<sequence>MQPTPYLFFAGDCFQAMSLYADALNGKIGMVLRNSDFPPDDRMPGQDDLVMNMSIVTDGGTIYGSDNSEEMYEAPQGFRLHLDAASQSEFDRLFGMLAADARTVEMEPAEVFWAERFAMFTDRFGTPWMLDFTGNKG</sequence>
<dbReference type="InterPro" id="IPR029068">
    <property type="entry name" value="Glyas_Bleomycin-R_OHBP_Dase"/>
</dbReference>
<dbReference type="Pfam" id="PF06983">
    <property type="entry name" value="3-dmu-9_3-mt"/>
    <property type="match status" value="1"/>
</dbReference>
<dbReference type="Gene3D" id="3.10.180.10">
    <property type="entry name" value="2,3-Dihydroxybiphenyl 1,2-Dioxygenase, domain 1"/>
    <property type="match status" value="1"/>
</dbReference>
<keyword evidence="3" id="KW-1185">Reference proteome</keyword>
<dbReference type="CDD" id="cd06588">
    <property type="entry name" value="PhnB_like"/>
    <property type="match status" value="1"/>
</dbReference>
<dbReference type="SUPFAM" id="SSF54593">
    <property type="entry name" value="Glyoxalase/Bleomycin resistance protein/Dihydroxybiphenyl dioxygenase"/>
    <property type="match status" value="1"/>
</dbReference>
<gene>
    <name evidence="2" type="ORF">ROE7235_01459</name>
</gene>
<dbReference type="PANTHER" id="PTHR33990:SF1">
    <property type="entry name" value="PROTEIN YJDN"/>
    <property type="match status" value="1"/>
</dbReference>
<dbReference type="EMBL" id="UIHC01000010">
    <property type="protein sequence ID" value="SUZ31709.1"/>
    <property type="molecule type" value="Genomic_DNA"/>
</dbReference>
<dbReference type="PANTHER" id="PTHR33990">
    <property type="entry name" value="PROTEIN YJDN-RELATED"/>
    <property type="match status" value="1"/>
</dbReference>
<name>A0A3B0MQ04_9RHOB</name>
<reference evidence="3" key="1">
    <citation type="submission" date="2018-08" db="EMBL/GenBank/DDBJ databases">
        <authorList>
            <person name="Rodrigo-Torres L."/>
            <person name="Arahal R. D."/>
            <person name="Lucena T."/>
        </authorList>
    </citation>
    <scope>NUCLEOTIDE SEQUENCE [LARGE SCALE GENOMIC DNA]</scope>
    <source>
        <strain evidence="3">CECT 7235</strain>
    </source>
</reference>
<feature type="domain" description="PhnB-like" evidence="1">
    <location>
        <begin position="4"/>
        <end position="128"/>
    </location>
</feature>
<evidence type="ECO:0000313" key="3">
    <source>
        <dbReference type="Proteomes" id="UP000272908"/>
    </source>
</evidence>
<dbReference type="Proteomes" id="UP000272908">
    <property type="component" value="Unassembled WGS sequence"/>
</dbReference>